<gene>
    <name evidence="1" type="ORF">CCMSSC00406_0003989</name>
</gene>
<organism evidence="1 2">
    <name type="scientific">Pleurotus cornucopiae</name>
    <name type="common">Cornucopia mushroom</name>
    <dbReference type="NCBI Taxonomy" id="5321"/>
    <lineage>
        <taxon>Eukaryota</taxon>
        <taxon>Fungi</taxon>
        <taxon>Dikarya</taxon>
        <taxon>Basidiomycota</taxon>
        <taxon>Agaricomycotina</taxon>
        <taxon>Agaricomycetes</taxon>
        <taxon>Agaricomycetidae</taxon>
        <taxon>Agaricales</taxon>
        <taxon>Pleurotineae</taxon>
        <taxon>Pleurotaceae</taxon>
        <taxon>Pleurotus</taxon>
    </lineage>
</organism>
<proteinExistence type="predicted"/>
<dbReference type="Proteomes" id="UP000824881">
    <property type="component" value="Unassembled WGS sequence"/>
</dbReference>
<evidence type="ECO:0000313" key="1">
    <source>
        <dbReference type="EMBL" id="KAG9220533.1"/>
    </source>
</evidence>
<protein>
    <submittedName>
        <fullName evidence="1">Uncharacterized protein</fullName>
    </submittedName>
</protein>
<sequence>MAGIMDGRSRAAGSSAHGHTVQSADVSNRDTSRGKYTNRVLCPKPQPPSPHTSMSSAAGDPKATTTDASDASPVDKGKGKAPKEDTSMEVEDDEEDDEEDDDAEEDSDDEEVEEDFSEINPEAITSRRTRGKKVDYTSAEALAKAGLAAEGDDDDDEEMK</sequence>
<name>A0ACB7ISD3_PLECO</name>
<evidence type="ECO:0000313" key="2">
    <source>
        <dbReference type="Proteomes" id="UP000824881"/>
    </source>
</evidence>
<reference evidence="1 2" key="1">
    <citation type="journal article" date="2021" name="Appl. Environ. Microbiol.">
        <title>Genetic linkage and physical mapping for an oyster mushroom Pleurotus cornucopiae and QTL analysis for the trait cap color.</title>
        <authorList>
            <person name="Zhang Y."/>
            <person name="Gao W."/>
            <person name="Sonnenberg A."/>
            <person name="Chen Q."/>
            <person name="Zhang J."/>
            <person name="Huang C."/>
        </authorList>
    </citation>
    <scope>NUCLEOTIDE SEQUENCE [LARGE SCALE GENOMIC DNA]</scope>
    <source>
        <strain evidence="1">CCMSSC00406</strain>
    </source>
</reference>
<comment type="caution">
    <text evidence="1">The sequence shown here is derived from an EMBL/GenBank/DDBJ whole genome shotgun (WGS) entry which is preliminary data.</text>
</comment>
<dbReference type="EMBL" id="WQMT02000007">
    <property type="protein sequence ID" value="KAG9220533.1"/>
    <property type="molecule type" value="Genomic_DNA"/>
</dbReference>
<accession>A0ACB7ISD3</accession>
<keyword evidence="2" id="KW-1185">Reference proteome</keyword>